<dbReference type="InterPro" id="IPR015421">
    <property type="entry name" value="PyrdxlP-dep_Trfase_major"/>
</dbReference>
<sequence>MSEYKPTQALNSPQEEPLYQQVGQKLYQQVIQHANPDQKLPSLRLVAKQFNISLSSAQSAYQYLIDQGLVMVRPRSGYYLPETVSHGQLQPQIPAANPAAERVKVSNLVIRMLSMGREHPLINLGTAVPEPALLPLDALAKIQRQISRKPQWAYGGYSPSGGEPLLQQALAQHLYQQGIQCLPEDLLITNGCTEALRIALSECTRPGDVVAIESPTYFTILQQLESLGLKALEIPTSPETGIDLNHLATMMSAITVNACVVNPVGHNPLGFVMQETQKNALIDLCYRHGTRLIEDVICLDLAYADRPLRSLRALDNYGVVSQCGSFSKSLSPSLRVGWLLPAEDTASATARKFQNNVSVSTPCQLSVAYMLEQGVYQRSVRKIASQHKLRVHQTREWVLRYFPSGTRVSLPEAGFVLWVELPEPFMAMPLHQKALGKGVMFLPGDVFSPTSDLYSRYLRINCCACPEEEVLEGIKRIGRCF</sequence>
<protein>
    <recommendedName>
        <fullName evidence="6">HTH gntR-type domain-containing protein</fullName>
    </recommendedName>
</protein>
<dbReference type="RefSeq" id="WP_077242571.1">
    <property type="nucleotide sequence ID" value="NZ_FXTS01000001.1"/>
</dbReference>
<evidence type="ECO:0000256" key="1">
    <source>
        <dbReference type="ARBA" id="ARBA00005384"/>
    </source>
</evidence>
<feature type="domain" description="HTH gntR-type" evidence="6">
    <location>
        <begin position="16"/>
        <end position="83"/>
    </location>
</feature>
<dbReference type="SUPFAM" id="SSF53383">
    <property type="entry name" value="PLP-dependent transferases"/>
    <property type="match status" value="1"/>
</dbReference>
<dbReference type="GO" id="GO:0003677">
    <property type="term" value="F:DNA binding"/>
    <property type="evidence" value="ECO:0007669"/>
    <property type="project" value="UniProtKB-KW"/>
</dbReference>
<dbReference type="GO" id="GO:0003700">
    <property type="term" value="F:DNA-binding transcription factor activity"/>
    <property type="evidence" value="ECO:0007669"/>
    <property type="project" value="InterPro"/>
</dbReference>
<evidence type="ECO:0000256" key="3">
    <source>
        <dbReference type="ARBA" id="ARBA00023015"/>
    </source>
</evidence>
<reference evidence="7" key="1">
    <citation type="submission" date="2017-02" db="EMBL/GenBank/DDBJ databases">
        <title>Draft Genome Sequence of the Salt Water Bacterium Oceanospirillum linum ATCC 11336.</title>
        <authorList>
            <person name="Trachtenberg A.M."/>
            <person name="Carney J.G."/>
            <person name="Linnane J.D."/>
            <person name="Rheaume B.A."/>
            <person name="Pitts N.L."/>
            <person name="Mykles D.L."/>
            <person name="Maclea K.S."/>
        </authorList>
    </citation>
    <scope>NUCLEOTIDE SEQUENCE [LARGE SCALE GENOMIC DNA]</scope>
    <source>
        <strain evidence="7">ATCC 11336</strain>
    </source>
</reference>
<dbReference type="GO" id="GO:0030170">
    <property type="term" value="F:pyridoxal phosphate binding"/>
    <property type="evidence" value="ECO:0007669"/>
    <property type="project" value="InterPro"/>
</dbReference>
<dbReference type="InterPro" id="IPR004839">
    <property type="entry name" value="Aminotransferase_I/II_large"/>
</dbReference>
<dbReference type="InterPro" id="IPR000524">
    <property type="entry name" value="Tscrpt_reg_HTH_GntR"/>
</dbReference>
<dbReference type="CDD" id="cd00609">
    <property type="entry name" value="AAT_like"/>
    <property type="match status" value="1"/>
</dbReference>
<dbReference type="Gene3D" id="1.10.10.10">
    <property type="entry name" value="Winged helix-like DNA-binding domain superfamily/Winged helix DNA-binding domain"/>
    <property type="match status" value="1"/>
</dbReference>
<dbReference type="AlphaFoldDB" id="A0A1T1HE63"/>
<dbReference type="PROSITE" id="PS50949">
    <property type="entry name" value="HTH_GNTR"/>
    <property type="match status" value="1"/>
</dbReference>
<dbReference type="CDD" id="cd07377">
    <property type="entry name" value="WHTH_GntR"/>
    <property type="match status" value="1"/>
</dbReference>
<name>A0A1T1HE63_OCELI</name>
<evidence type="ECO:0000313" key="8">
    <source>
        <dbReference type="Proteomes" id="UP000190064"/>
    </source>
</evidence>
<comment type="similarity">
    <text evidence="1">In the C-terminal section; belongs to the class-I pyridoxal-phosphate-dependent aminotransferase family.</text>
</comment>
<evidence type="ECO:0000256" key="2">
    <source>
        <dbReference type="ARBA" id="ARBA00022898"/>
    </source>
</evidence>
<dbReference type="Pfam" id="PF00155">
    <property type="entry name" value="Aminotran_1_2"/>
    <property type="match status" value="1"/>
</dbReference>
<dbReference type="InterPro" id="IPR036390">
    <property type="entry name" value="WH_DNA-bd_sf"/>
</dbReference>
<evidence type="ECO:0000256" key="5">
    <source>
        <dbReference type="ARBA" id="ARBA00023163"/>
    </source>
</evidence>
<organism evidence="7 8">
    <name type="scientific">Oceanospirillum linum</name>
    <dbReference type="NCBI Taxonomy" id="966"/>
    <lineage>
        <taxon>Bacteria</taxon>
        <taxon>Pseudomonadati</taxon>
        <taxon>Pseudomonadota</taxon>
        <taxon>Gammaproteobacteria</taxon>
        <taxon>Oceanospirillales</taxon>
        <taxon>Oceanospirillaceae</taxon>
        <taxon>Oceanospirillum</taxon>
    </lineage>
</organism>
<dbReference type="SUPFAM" id="SSF46785">
    <property type="entry name" value="Winged helix' DNA-binding domain"/>
    <property type="match status" value="1"/>
</dbReference>
<dbReference type="Gene3D" id="3.90.1150.10">
    <property type="entry name" value="Aspartate Aminotransferase, domain 1"/>
    <property type="match status" value="1"/>
</dbReference>
<dbReference type="InterPro" id="IPR036388">
    <property type="entry name" value="WH-like_DNA-bd_sf"/>
</dbReference>
<dbReference type="EMBL" id="MTSD02000001">
    <property type="protein sequence ID" value="OOV88158.1"/>
    <property type="molecule type" value="Genomic_DNA"/>
</dbReference>
<dbReference type="SMART" id="SM00345">
    <property type="entry name" value="HTH_GNTR"/>
    <property type="match status" value="1"/>
</dbReference>
<keyword evidence="4" id="KW-0238">DNA-binding</keyword>
<evidence type="ECO:0000256" key="4">
    <source>
        <dbReference type="ARBA" id="ARBA00023125"/>
    </source>
</evidence>
<dbReference type="Gene3D" id="3.40.640.10">
    <property type="entry name" value="Type I PLP-dependent aspartate aminotransferase-like (Major domain)"/>
    <property type="match status" value="1"/>
</dbReference>
<dbReference type="PANTHER" id="PTHR46577:SF2">
    <property type="entry name" value="TRANSCRIPTIONAL REGULATORY PROTEIN"/>
    <property type="match status" value="1"/>
</dbReference>
<dbReference type="InterPro" id="IPR015422">
    <property type="entry name" value="PyrdxlP-dep_Trfase_small"/>
</dbReference>
<dbReference type="PANTHER" id="PTHR46577">
    <property type="entry name" value="HTH-TYPE TRANSCRIPTIONAL REGULATORY PROTEIN GABR"/>
    <property type="match status" value="1"/>
</dbReference>
<dbReference type="InterPro" id="IPR051446">
    <property type="entry name" value="HTH_trans_reg/aminotransferase"/>
</dbReference>
<keyword evidence="2" id="KW-0663">Pyridoxal phosphate</keyword>
<dbReference type="STRING" id="966.BTA35_0201015"/>
<keyword evidence="5" id="KW-0804">Transcription</keyword>
<evidence type="ECO:0000259" key="6">
    <source>
        <dbReference type="PROSITE" id="PS50949"/>
    </source>
</evidence>
<evidence type="ECO:0000313" key="7">
    <source>
        <dbReference type="EMBL" id="OOV88158.1"/>
    </source>
</evidence>
<keyword evidence="8" id="KW-1185">Reference proteome</keyword>
<gene>
    <name evidence="7" type="ORF">BTA35_0201015</name>
</gene>
<dbReference type="Pfam" id="PF00392">
    <property type="entry name" value="GntR"/>
    <property type="match status" value="1"/>
</dbReference>
<dbReference type="InterPro" id="IPR015424">
    <property type="entry name" value="PyrdxlP-dep_Trfase"/>
</dbReference>
<keyword evidence="3" id="KW-0805">Transcription regulation</keyword>
<accession>A0A1T1HE63</accession>
<dbReference type="Proteomes" id="UP000190064">
    <property type="component" value="Unassembled WGS sequence"/>
</dbReference>
<comment type="caution">
    <text evidence="7">The sequence shown here is derived from an EMBL/GenBank/DDBJ whole genome shotgun (WGS) entry which is preliminary data.</text>
</comment>
<proteinExistence type="inferred from homology"/>